<dbReference type="OrthoDB" id="10006023at2759"/>
<protein>
    <submittedName>
        <fullName evidence="1">Uncharacterized protein</fullName>
    </submittedName>
</protein>
<sequence length="394" mass="44581">MLVHRYGCIDGNVLTRPAIFRWRKLNSIGQIPFARCMFNLDNNNMCGGTGRRSAMNLQNQRPAFAYKNIVSDPPSTMSASSNTPIAKMVTAAHKQSNNRAILDGILDGDISNADPHAVGIDPNHWHSYSFRTEFSFREGSMNQLSTLNDEDPFGLFDVGSGRSLFADEPVHSTAPAPQPPAAAVISAAPTQPFRLLDLPAELWVRIGKFAVTYPGNILINQDQPTEARIEDYDGRQRCEKKCCIIKRDQPAITKTSHALRNELLPQYYKRNTFHILNQMTTNLNALNWLEAIGKRNRQALDTIYCSTGDTKWVSLRIRVDFYDPVYAHLKPKAWFKRDSKEFCPRKWSKSAVMLRDRHQIARCDQSNKGSKVYMAKVRVTELLSDDEVAVEMLS</sequence>
<reference evidence="1 2" key="1">
    <citation type="submission" date="2015-07" db="EMBL/GenBank/DDBJ databases">
        <title>Comparative genomics of the Sigatoka disease complex on banana suggests a link between parallel evolutionary changes in Pseudocercospora fijiensis and Pseudocercospora eumusae and increased virulence on the banana host.</title>
        <authorList>
            <person name="Chang T.-C."/>
            <person name="Salvucci A."/>
            <person name="Crous P.W."/>
            <person name="Stergiopoulos I."/>
        </authorList>
    </citation>
    <scope>NUCLEOTIDE SEQUENCE [LARGE SCALE GENOMIC DNA]</scope>
    <source>
        <strain evidence="1 2">CBS 116634</strain>
    </source>
</reference>
<keyword evidence="2" id="KW-1185">Reference proteome</keyword>
<evidence type="ECO:0000313" key="1">
    <source>
        <dbReference type="EMBL" id="KXT19032.1"/>
    </source>
</evidence>
<comment type="caution">
    <text evidence="1">The sequence shown here is derived from an EMBL/GenBank/DDBJ whole genome shotgun (WGS) entry which is preliminary data.</text>
</comment>
<dbReference type="PANTHER" id="PTHR42085:SF2">
    <property type="entry name" value="F-BOX DOMAIN-CONTAINING PROTEIN"/>
    <property type="match status" value="1"/>
</dbReference>
<evidence type="ECO:0000313" key="2">
    <source>
        <dbReference type="Proteomes" id="UP000073492"/>
    </source>
</evidence>
<gene>
    <name evidence="1" type="ORF">AC579_8723</name>
</gene>
<dbReference type="AlphaFoldDB" id="A0A139IWH4"/>
<dbReference type="InterPro" id="IPR038883">
    <property type="entry name" value="AN11006-like"/>
</dbReference>
<dbReference type="Proteomes" id="UP000073492">
    <property type="component" value="Unassembled WGS sequence"/>
</dbReference>
<dbReference type="PANTHER" id="PTHR42085">
    <property type="entry name" value="F-BOX DOMAIN-CONTAINING PROTEIN"/>
    <property type="match status" value="1"/>
</dbReference>
<organism evidence="1 2">
    <name type="scientific">Pseudocercospora musae</name>
    <dbReference type="NCBI Taxonomy" id="113226"/>
    <lineage>
        <taxon>Eukaryota</taxon>
        <taxon>Fungi</taxon>
        <taxon>Dikarya</taxon>
        <taxon>Ascomycota</taxon>
        <taxon>Pezizomycotina</taxon>
        <taxon>Dothideomycetes</taxon>
        <taxon>Dothideomycetidae</taxon>
        <taxon>Mycosphaerellales</taxon>
        <taxon>Mycosphaerellaceae</taxon>
        <taxon>Pseudocercospora</taxon>
    </lineage>
</organism>
<dbReference type="EMBL" id="LFZO01000001">
    <property type="protein sequence ID" value="KXT19034.1"/>
    <property type="molecule type" value="Genomic_DNA"/>
</dbReference>
<name>A0A139IWH4_9PEZI</name>
<dbReference type="EMBL" id="LFZO01000001">
    <property type="protein sequence ID" value="KXT19032.1"/>
    <property type="molecule type" value="Genomic_DNA"/>
</dbReference>
<proteinExistence type="predicted"/>
<accession>A0A139IWH4</accession>